<reference evidence="15 16" key="1">
    <citation type="submission" date="2014-07" db="EMBL/GenBank/DDBJ databases">
        <authorList>
            <person name="McCorrison J."/>
            <person name="Sanka R."/>
            <person name="Torralba M."/>
            <person name="Gillis M."/>
            <person name="Haft D.H."/>
            <person name="Methe B."/>
            <person name="Sutton G."/>
            <person name="Nelson K.E."/>
        </authorList>
    </citation>
    <scope>NUCLEOTIDE SEQUENCE [LARGE SCALE GENOMIC DNA]</scope>
    <source>
        <strain evidence="15 16">DNF00040</strain>
    </source>
</reference>
<keyword evidence="4" id="KW-0813">Transport</keyword>
<comment type="similarity">
    <text evidence="3">Belongs to the autotransporter-2 (AT-2) (TC 1.B.40) family.</text>
</comment>
<dbReference type="InterPro" id="IPR008640">
    <property type="entry name" value="Adhesin_Head_dom"/>
</dbReference>
<dbReference type="InterPro" id="IPR008635">
    <property type="entry name" value="Coiled_stalk_dom"/>
</dbReference>
<dbReference type="eggNOG" id="COG5295">
    <property type="taxonomic scope" value="Bacteria"/>
</dbReference>
<dbReference type="InterPro" id="IPR005594">
    <property type="entry name" value="YadA_C"/>
</dbReference>
<evidence type="ECO:0000256" key="3">
    <source>
        <dbReference type="ARBA" id="ARBA00005848"/>
    </source>
</evidence>
<feature type="domain" description="Trimeric autotransporter adhesin YadA-like head" evidence="13">
    <location>
        <begin position="490"/>
        <end position="509"/>
    </location>
</feature>
<feature type="domain" description="Trimeric autotransporter adhesin YadA-like head" evidence="13">
    <location>
        <begin position="202"/>
        <end position="227"/>
    </location>
</feature>
<evidence type="ECO:0000256" key="6">
    <source>
        <dbReference type="ARBA" id="ARBA00022692"/>
    </source>
</evidence>
<organism evidence="15 16">
    <name type="scientific">Oligella urethralis DNF00040</name>
    <dbReference type="NCBI Taxonomy" id="1401065"/>
    <lineage>
        <taxon>Bacteria</taxon>
        <taxon>Pseudomonadati</taxon>
        <taxon>Pseudomonadota</taxon>
        <taxon>Betaproteobacteria</taxon>
        <taxon>Burkholderiales</taxon>
        <taxon>Alcaligenaceae</taxon>
        <taxon>Oligella</taxon>
    </lineage>
</organism>
<evidence type="ECO:0000256" key="4">
    <source>
        <dbReference type="ARBA" id="ARBA00022448"/>
    </source>
</evidence>
<protein>
    <recommendedName>
        <fullName evidence="17">Adhesin</fullName>
    </recommendedName>
</protein>
<feature type="coiled-coil region" evidence="11">
    <location>
        <begin position="752"/>
        <end position="779"/>
    </location>
</feature>
<evidence type="ECO:0008006" key="17">
    <source>
        <dbReference type="Google" id="ProtNLM"/>
    </source>
</evidence>
<feature type="domain" description="Trimeric autotransporter adhesin YadA-like head" evidence="13">
    <location>
        <begin position="169"/>
        <end position="191"/>
    </location>
</feature>
<dbReference type="GO" id="GO:0009279">
    <property type="term" value="C:cell outer membrane"/>
    <property type="evidence" value="ECO:0007669"/>
    <property type="project" value="UniProtKB-SubCell"/>
</dbReference>
<keyword evidence="5" id="KW-1134">Transmembrane beta strand</keyword>
<keyword evidence="10" id="KW-0998">Cell outer membrane</keyword>
<comment type="caution">
    <text evidence="15">The sequence shown here is derived from an EMBL/GenBank/DDBJ whole genome shotgun (WGS) entry which is preliminary data.</text>
</comment>
<keyword evidence="8" id="KW-0653">Protein transport</keyword>
<dbReference type="GO" id="GO:0015031">
    <property type="term" value="P:protein transport"/>
    <property type="evidence" value="ECO:0007669"/>
    <property type="project" value="UniProtKB-KW"/>
</dbReference>
<evidence type="ECO:0000313" key="16">
    <source>
        <dbReference type="Proteomes" id="UP000029629"/>
    </source>
</evidence>
<evidence type="ECO:0000256" key="8">
    <source>
        <dbReference type="ARBA" id="ARBA00022927"/>
    </source>
</evidence>
<sequence length="854" mass="86401">PPYVAVSEVAKSKAKRPGSSSRSTLTSVALVVMSGLPMTASADYMVDGAASISSKTGITCTIPDGGKSYSCQIPNGDGGFATINGITAADIAEAIQNAKTWATSNLGQNAIALGGTTTNAGGVNSIAVGHSTIASAPRSIAVGYNTKAEAEGVAIGTGRNTGLSATQAGKRGVAIGYEAKANGESNIAIGNTASMWYKGNNKNAIAIGTKAQVGDGVEGSIAIGNESYAGHEAINIGTPTKPANHSNQKGASRRGSTLIGAKSNTHALYSTVIGSNNDLLINQHAKTGGFFGRGDWAAQGAFSQITGSYNTVGNMNKTTNTKKYNSIAVIVSGAANEVQESNGVIISGYGNKVENSYNGQIDVGAFEPTAASSIGDKLRDSKTQLGQVGVIGAGNTVDNGKNLFLTGMHSSVTNTELSSVQGFENEVKNTKRVFVAGVKNKLNDVQNSFVTGNEQELTTVSDSILMGNNITLENISEAVSIGNNSVVANKATAVGVGAKAEIEGSVALGIASVANTDKSITGWDQSTQTPYAGNDKATNIAWTSTAAAVSVGDVANNITRQITGVAAGLNDTDAVNVAQLKQLKASVDSGGSSPNIDEFAKSVAAGMGGDSKFEGGKLITQLNVDGNTYNSVNAALNALDTKIGNAGNNTSAPWSVTDANGNTSKIGSNGKVTFVGDSNISVAQTGTDNSGKIEISLKQDVTLNSLTASTVNADSISVNNGGPVINKDGINMNNNRITNVAPGVAGTDAVNVEQLSAANHKLQQQIDANRDDIQRNNNRANAGIAAAMAAAGLPQAYLPGKSMVAIAGGVWRGESGMAIGVSTVSANGKWVLKGSANTSARGGAGGTIGAGYQW</sequence>
<dbReference type="Pfam" id="PF05658">
    <property type="entry name" value="YadA_head"/>
    <property type="match status" value="4"/>
</dbReference>
<accession>A0A096BBI4</accession>
<feature type="non-terminal residue" evidence="15">
    <location>
        <position position="1"/>
    </location>
</feature>
<keyword evidence="6" id="KW-0812">Transmembrane</keyword>
<proteinExistence type="inferred from homology"/>
<evidence type="ECO:0000256" key="2">
    <source>
        <dbReference type="ARBA" id="ARBA00004442"/>
    </source>
</evidence>
<feature type="domain" description="Trimeric autotransporter adhesin YadA-like stalk" evidence="14">
    <location>
        <begin position="561"/>
        <end position="593"/>
    </location>
</feature>
<feature type="domain" description="Trimeric autotransporter adhesin YadA-like stalk" evidence="14">
    <location>
        <begin position="736"/>
        <end position="776"/>
    </location>
</feature>
<dbReference type="SUPFAM" id="SSF101967">
    <property type="entry name" value="Adhesin YadA, collagen-binding domain"/>
    <property type="match status" value="2"/>
</dbReference>
<dbReference type="Gene3D" id="2.150.10.10">
    <property type="entry name" value="Serralysin-like metalloprotease, C-terminal"/>
    <property type="match status" value="3"/>
</dbReference>
<dbReference type="InterPro" id="IPR011049">
    <property type="entry name" value="Serralysin-like_metalloprot_C"/>
</dbReference>
<dbReference type="EMBL" id="JRNI01000023">
    <property type="protein sequence ID" value="KGF30534.1"/>
    <property type="molecule type" value="Genomic_DNA"/>
</dbReference>
<dbReference type="Gene3D" id="2.20.70.140">
    <property type="match status" value="1"/>
</dbReference>
<evidence type="ECO:0000259" key="12">
    <source>
        <dbReference type="Pfam" id="PF03895"/>
    </source>
</evidence>
<comment type="subcellular location">
    <subcellularLocation>
        <location evidence="2">Cell outer membrane</location>
    </subcellularLocation>
    <subcellularLocation>
        <location evidence="1">Cell surface</location>
    </subcellularLocation>
</comment>
<dbReference type="AlphaFoldDB" id="A0A096BBI4"/>
<dbReference type="Pfam" id="PF05662">
    <property type="entry name" value="YadA_stalk"/>
    <property type="match status" value="2"/>
</dbReference>
<dbReference type="Proteomes" id="UP000029629">
    <property type="component" value="Unassembled WGS sequence"/>
</dbReference>
<keyword evidence="16" id="KW-1185">Reference proteome</keyword>
<dbReference type="Pfam" id="PF03895">
    <property type="entry name" value="YadA_anchor"/>
    <property type="match status" value="1"/>
</dbReference>
<evidence type="ECO:0000259" key="13">
    <source>
        <dbReference type="Pfam" id="PF05658"/>
    </source>
</evidence>
<evidence type="ECO:0000313" key="15">
    <source>
        <dbReference type="EMBL" id="KGF30534.1"/>
    </source>
</evidence>
<dbReference type="GO" id="GO:0009986">
    <property type="term" value="C:cell surface"/>
    <property type="evidence" value="ECO:0007669"/>
    <property type="project" value="UniProtKB-SubCell"/>
</dbReference>
<dbReference type="RefSeq" id="WP_036559111.1">
    <property type="nucleotide sequence ID" value="NZ_JRNI01000023.1"/>
</dbReference>
<keyword evidence="9" id="KW-0472">Membrane</keyword>
<keyword evidence="7" id="KW-0732">Signal</keyword>
<evidence type="ECO:0000259" key="14">
    <source>
        <dbReference type="Pfam" id="PF05662"/>
    </source>
</evidence>
<evidence type="ECO:0000256" key="11">
    <source>
        <dbReference type="SAM" id="Coils"/>
    </source>
</evidence>
<evidence type="ECO:0000256" key="1">
    <source>
        <dbReference type="ARBA" id="ARBA00004241"/>
    </source>
</evidence>
<evidence type="ECO:0000256" key="10">
    <source>
        <dbReference type="ARBA" id="ARBA00023237"/>
    </source>
</evidence>
<dbReference type="SUPFAM" id="SSF54523">
    <property type="entry name" value="Pili subunits"/>
    <property type="match status" value="1"/>
</dbReference>
<name>A0A096BBI4_9BURK</name>
<feature type="domain" description="Trimeric autotransporter adhesin YadA-like head" evidence="13">
    <location>
        <begin position="120"/>
        <end position="146"/>
    </location>
</feature>
<gene>
    <name evidence="15" type="ORF">HMPREF2130_06110</name>
</gene>
<evidence type="ECO:0000256" key="9">
    <source>
        <dbReference type="ARBA" id="ARBA00023136"/>
    </source>
</evidence>
<evidence type="ECO:0000256" key="7">
    <source>
        <dbReference type="ARBA" id="ARBA00022729"/>
    </source>
</evidence>
<keyword evidence="11" id="KW-0175">Coiled coil</keyword>
<dbReference type="Gene3D" id="3.30.1300.30">
    <property type="entry name" value="GSPII I/J protein-like"/>
    <property type="match status" value="1"/>
</dbReference>
<evidence type="ECO:0000256" key="5">
    <source>
        <dbReference type="ARBA" id="ARBA00022452"/>
    </source>
</evidence>
<feature type="domain" description="Trimeric autotransporter adhesin YadA-like C-terminal membrane anchor" evidence="12">
    <location>
        <begin position="794"/>
        <end position="854"/>
    </location>
</feature>
<dbReference type="OrthoDB" id="1632057at2"/>
<dbReference type="InterPro" id="IPR045584">
    <property type="entry name" value="Pilin-like"/>
</dbReference>